<evidence type="ECO:0000256" key="7">
    <source>
        <dbReference type="ARBA" id="ARBA00022679"/>
    </source>
</evidence>
<comment type="cofactor">
    <cofactor evidence="2">
        <name>Mg(2+)</name>
        <dbReference type="ChEBI" id="CHEBI:18420"/>
    </cofactor>
</comment>
<feature type="region of interest" description="Disordered" evidence="10">
    <location>
        <begin position="546"/>
        <end position="574"/>
    </location>
</feature>
<protein>
    <recommendedName>
        <fullName evidence="5">polynucleotide adenylyltransferase</fullName>
        <ecNumber evidence="5">2.7.7.19</ecNumber>
    </recommendedName>
</protein>
<dbReference type="GO" id="GO:0005737">
    <property type="term" value="C:cytoplasm"/>
    <property type="evidence" value="ECO:0007669"/>
    <property type="project" value="UniProtKB-SubCell"/>
</dbReference>
<feature type="domain" description="PAP-associated" evidence="11">
    <location>
        <begin position="223"/>
        <end position="282"/>
    </location>
</feature>
<proteinExistence type="inferred from homology"/>
<dbReference type="Gene3D" id="3.30.460.10">
    <property type="entry name" value="Beta Polymerase, domain 2"/>
    <property type="match status" value="1"/>
</dbReference>
<dbReference type="PANTHER" id="PTHR12271:SF40">
    <property type="entry name" value="POLY(A) RNA POLYMERASE GLD2"/>
    <property type="match status" value="1"/>
</dbReference>
<keyword evidence="6" id="KW-0963">Cytoplasm</keyword>
<feature type="region of interest" description="Disordered" evidence="10">
    <location>
        <begin position="738"/>
        <end position="777"/>
    </location>
</feature>
<accession>A0A2X0P844</accession>
<keyword evidence="8" id="KW-0479">Metal-binding</keyword>
<feature type="compositionally biased region" description="Polar residues" evidence="10">
    <location>
        <begin position="485"/>
        <end position="496"/>
    </location>
</feature>
<keyword evidence="9" id="KW-0460">Magnesium</keyword>
<evidence type="ECO:0000256" key="3">
    <source>
        <dbReference type="ARBA" id="ARBA00004496"/>
    </source>
</evidence>
<evidence type="ECO:0000256" key="8">
    <source>
        <dbReference type="ARBA" id="ARBA00022723"/>
    </source>
</evidence>
<feature type="compositionally biased region" description="Low complexity" evidence="10">
    <location>
        <begin position="930"/>
        <end position="946"/>
    </location>
</feature>
<dbReference type="GO" id="GO:0031123">
    <property type="term" value="P:RNA 3'-end processing"/>
    <property type="evidence" value="ECO:0007669"/>
    <property type="project" value="TreeGrafter"/>
</dbReference>
<feature type="region of interest" description="Disordered" evidence="10">
    <location>
        <begin position="673"/>
        <end position="693"/>
    </location>
</feature>
<dbReference type="Pfam" id="PF03828">
    <property type="entry name" value="PAP_assoc"/>
    <property type="match status" value="1"/>
</dbReference>
<dbReference type="InterPro" id="IPR002058">
    <property type="entry name" value="PAP_assoc"/>
</dbReference>
<dbReference type="Proteomes" id="UP000249464">
    <property type="component" value="Unassembled WGS sequence"/>
</dbReference>
<dbReference type="Gene3D" id="1.10.1410.10">
    <property type="match status" value="1"/>
</dbReference>
<comment type="subcellular location">
    <subcellularLocation>
        <location evidence="3">Cytoplasm</location>
    </subcellularLocation>
</comment>
<comment type="cofactor">
    <cofactor evidence="1">
        <name>Mn(2+)</name>
        <dbReference type="ChEBI" id="CHEBI:29035"/>
    </cofactor>
</comment>
<dbReference type="InterPro" id="IPR054708">
    <property type="entry name" value="MTPAP-like_central"/>
</dbReference>
<dbReference type="GO" id="GO:1990817">
    <property type="term" value="F:poly(A) RNA polymerase activity"/>
    <property type="evidence" value="ECO:0007669"/>
    <property type="project" value="UniProtKB-EC"/>
</dbReference>
<keyword evidence="14" id="KW-1185">Reference proteome</keyword>
<dbReference type="GO" id="GO:0046872">
    <property type="term" value="F:metal ion binding"/>
    <property type="evidence" value="ECO:0007669"/>
    <property type="project" value="UniProtKB-KW"/>
</dbReference>
<reference evidence="13 14" key="1">
    <citation type="submission" date="2016-11" db="EMBL/GenBank/DDBJ databases">
        <authorList>
            <person name="Jaros S."/>
            <person name="Januszkiewicz K."/>
            <person name="Wedrychowicz H."/>
        </authorList>
    </citation>
    <scope>NUCLEOTIDE SEQUENCE [LARGE SCALE GENOMIC DNA]</scope>
</reference>
<dbReference type="InterPro" id="IPR043519">
    <property type="entry name" value="NT_sf"/>
</dbReference>
<feature type="region of interest" description="Disordered" evidence="10">
    <location>
        <begin position="591"/>
        <end position="624"/>
    </location>
</feature>
<comment type="similarity">
    <text evidence="4">Belongs to the DNA polymerase type-B-like family.</text>
</comment>
<feature type="domain" description="Poly(A) RNA polymerase mitochondrial-like central palm" evidence="12">
    <location>
        <begin position="3"/>
        <end position="126"/>
    </location>
</feature>
<dbReference type="EC" id="2.7.7.19" evidence="5"/>
<dbReference type="SUPFAM" id="SSF81631">
    <property type="entry name" value="PAP/OAS1 substrate-binding domain"/>
    <property type="match status" value="1"/>
</dbReference>
<feature type="compositionally biased region" description="Low complexity" evidence="10">
    <location>
        <begin position="673"/>
        <end position="684"/>
    </location>
</feature>
<evidence type="ECO:0000256" key="5">
    <source>
        <dbReference type="ARBA" id="ARBA00012388"/>
    </source>
</evidence>
<feature type="compositionally biased region" description="Low complexity" evidence="10">
    <location>
        <begin position="911"/>
        <end position="922"/>
    </location>
</feature>
<feature type="region of interest" description="Disordered" evidence="10">
    <location>
        <begin position="360"/>
        <end position="388"/>
    </location>
</feature>
<dbReference type="GO" id="GO:0010605">
    <property type="term" value="P:negative regulation of macromolecule metabolic process"/>
    <property type="evidence" value="ECO:0007669"/>
    <property type="project" value="UniProtKB-ARBA"/>
</dbReference>
<evidence type="ECO:0000256" key="6">
    <source>
        <dbReference type="ARBA" id="ARBA00022490"/>
    </source>
</evidence>
<feature type="region of interest" description="Disordered" evidence="10">
    <location>
        <begin position="908"/>
        <end position="991"/>
    </location>
</feature>
<evidence type="ECO:0000256" key="10">
    <source>
        <dbReference type="SAM" id="MobiDB-lite"/>
    </source>
</evidence>
<evidence type="ECO:0000313" key="14">
    <source>
        <dbReference type="Proteomes" id="UP000249464"/>
    </source>
</evidence>
<evidence type="ECO:0000313" key="13">
    <source>
        <dbReference type="EMBL" id="SGY55378.1"/>
    </source>
</evidence>
<dbReference type="CDD" id="cd05402">
    <property type="entry name" value="NT_PAP_TUTase"/>
    <property type="match status" value="1"/>
</dbReference>
<name>A0A2X0P844_9BASI</name>
<organism evidence="13 14">
    <name type="scientific">Microbotryum silenes-dioicae</name>
    <dbReference type="NCBI Taxonomy" id="796604"/>
    <lineage>
        <taxon>Eukaryota</taxon>
        <taxon>Fungi</taxon>
        <taxon>Dikarya</taxon>
        <taxon>Basidiomycota</taxon>
        <taxon>Pucciniomycotina</taxon>
        <taxon>Microbotryomycetes</taxon>
        <taxon>Microbotryales</taxon>
        <taxon>Microbotryaceae</taxon>
        <taxon>Microbotryum</taxon>
    </lineage>
</organism>
<feature type="compositionally biased region" description="Basic and acidic residues" evidence="10">
    <location>
        <begin position="979"/>
        <end position="991"/>
    </location>
</feature>
<evidence type="ECO:0000256" key="2">
    <source>
        <dbReference type="ARBA" id="ARBA00001946"/>
    </source>
</evidence>
<evidence type="ECO:0000256" key="1">
    <source>
        <dbReference type="ARBA" id="ARBA00001936"/>
    </source>
</evidence>
<gene>
    <name evidence="13" type="primary">BQ5605_C006g04012</name>
    <name evidence="13" type="ORF">BQ5605_C006G04012</name>
</gene>
<feature type="region of interest" description="Disordered" evidence="10">
    <location>
        <begin position="442"/>
        <end position="514"/>
    </location>
</feature>
<evidence type="ECO:0000256" key="4">
    <source>
        <dbReference type="ARBA" id="ARBA00008593"/>
    </source>
</evidence>
<sequence>MPDEYNAKEQARIYLEKIAGEVSHGAKLLPFGSMANGFALKNSDMDLCCVLAPDAPVRNAAELVEKLGTRIEKETNFRVKMLPRARIPIIKLTIPPSATLPFGMACDIGFENRLALENTRLLLTYAMIDPRLRTIVLFLKVWTKRRKINNPYRGTLSSYGYVLLVIHFLTHVKSPPVLPNLQRLPPPRCMPPEERQFQGHDVYFFDDMESLPRVWQTANVETVGELLIDFFRYYAKDFMYHHHVLSFRSEYGILTKEAKGWNPDVEYDPDVIVRDLHKLCIEVRARRCAAGLIPWELSLTSLLNQDPFQLNYNVARTVTKDGLYTIRGEFMRAYRIVAPSRATDRITAVINDLCEEREDSLVIQPPSSESRGSGRRRSAPSPRIVPTHFGSSMAPQPGYFGMPAPAVPPMPPMSDFRIWSAANGGPGPVANNHDYDARANGSALVDDSAPTSPILGLPAAAQPTPWVKPSERPFASGTKPRRPSSHSTLQSASVNGRQRHALHPTSSTLNGGEGATIERRMSWDGSASTSIPSNEAYDLHRFFQNQPVESSSSSSHERRSAMTAPSSPDLGASAPYHSATFGGYSNSGRASLSAHDGTASHVGPRFTSPSHSRVPPLRAAPYHPGGYPAAPPTWTCAHPIGMRPNPGPIFPEEDREQIALENSITFGNFPPAALSASGPSSSSAWTATEGNATGPGPHGSYALAWGNPGYEYPISSSSPSTGVTPAHSMATYDDVAEHGSASHIAQDSASAQREPGLGSTRGRILNGLPPLLPAPADEWDLASRPRQRGRSVPHVRLGPDGRESILFGEIQVTLPNPVPNEVEPADSLSRSRGHTAVTNKVPRLIPSLTMSPPTPLKELSVARVSSPVATLTSSTIAATSQAPGSPSNSAPVSFATPSTILNHAFHSTMHSRGSSSSASTTPTPSPGPPRSATTASAPVPVAAVPSRKGVTMRSPDTSAGAGYRLGNDAATGLSVSKLTIRDDPLEKSVRR</sequence>
<keyword evidence="7" id="KW-0808">Transferase</keyword>
<evidence type="ECO:0000256" key="9">
    <source>
        <dbReference type="ARBA" id="ARBA00022842"/>
    </source>
</evidence>
<dbReference type="EMBL" id="FQNC01000044">
    <property type="protein sequence ID" value="SGY55378.1"/>
    <property type="molecule type" value="Genomic_DNA"/>
</dbReference>
<evidence type="ECO:0000259" key="12">
    <source>
        <dbReference type="Pfam" id="PF22600"/>
    </source>
</evidence>
<dbReference type="PANTHER" id="PTHR12271">
    <property type="entry name" value="POLY A POLYMERASE CID PAP -RELATED"/>
    <property type="match status" value="1"/>
</dbReference>
<evidence type="ECO:0000259" key="11">
    <source>
        <dbReference type="Pfam" id="PF03828"/>
    </source>
</evidence>
<dbReference type="STRING" id="796604.A0A2X0P844"/>
<feature type="region of interest" description="Disordered" evidence="10">
    <location>
        <begin position="817"/>
        <end position="836"/>
    </location>
</feature>
<dbReference type="Pfam" id="PF22600">
    <property type="entry name" value="MTPAP-like_central"/>
    <property type="match status" value="1"/>
</dbReference>
<dbReference type="AlphaFoldDB" id="A0A2X0P844"/>
<dbReference type="SUPFAM" id="SSF81301">
    <property type="entry name" value="Nucleotidyltransferase"/>
    <property type="match status" value="1"/>
</dbReference>